<evidence type="ECO:0000313" key="1">
    <source>
        <dbReference type="EMBL" id="CUS54227.1"/>
    </source>
</evidence>
<protein>
    <submittedName>
        <fullName evidence="1">Uncharacterized protein</fullName>
    </submittedName>
</protein>
<sequence length="61" mass="7018">MAHSNIPQVVEIERKITFHPLSLNTFSVSLKAGYKYWIIDSDDPVNALATEQRMHSLWNGF</sequence>
<organism evidence="1">
    <name type="scientific">hydrothermal vent metagenome</name>
    <dbReference type="NCBI Taxonomy" id="652676"/>
    <lineage>
        <taxon>unclassified sequences</taxon>
        <taxon>metagenomes</taxon>
        <taxon>ecological metagenomes</taxon>
    </lineage>
</organism>
<name>A0A160TUT1_9ZZZZ</name>
<dbReference type="AlphaFoldDB" id="A0A160TUT1"/>
<proteinExistence type="predicted"/>
<reference evidence="1" key="1">
    <citation type="submission" date="2015-10" db="EMBL/GenBank/DDBJ databases">
        <authorList>
            <person name="Gilbert D.G."/>
        </authorList>
    </citation>
    <scope>NUCLEOTIDE SEQUENCE</scope>
</reference>
<accession>A0A160TUT1</accession>
<gene>
    <name evidence="1" type="ORF">MGWOODY_XGa666</name>
</gene>
<dbReference type="EMBL" id="CZRL01000104">
    <property type="protein sequence ID" value="CUS54227.1"/>
    <property type="molecule type" value="Genomic_DNA"/>
</dbReference>